<dbReference type="KEGG" id="wdi:H9L19_07790"/>
<dbReference type="CDD" id="cd08187">
    <property type="entry name" value="BDH"/>
    <property type="match status" value="1"/>
</dbReference>
<sequence>MNDFQFKNTTDIRFGKNHIDTELHDAVAKFGSKVLLTFGGGSIKKSGLYQRVIKALDGLEVTELSGIEPNPKIDSVRAGQKLVQANDIDVILAVGGGSVIDASKVIASAKFYQGDPWDLVIDSKKRADLQQLPIVDILTLSATGTEMNQGSVISNPATNQKLGTFGPNTPAVSFLDPQLTYSVSSWQTAAGAIDIFSHLTEQYFDQGANDVTSGLMEGLYRAVIKNAPIALAEPDNYDARAALMWSSTMALNGLVGVGTENSWTVHPIEHELSAYYDITHGVGLGILTPRWMTYILNDATLPRFAQFGRNVWQLTGADEQVAKDAIQATYDWVKSLQVPTTLPGVDIKDDQHFLAMAKSAVQVGQLNHAAFVPLEVTDVVKLFEASMTDENFN</sequence>
<dbReference type="SUPFAM" id="SSF56796">
    <property type="entry name" value="Dehydroquinate synthase-like"/>
    <property type="match status" value="1"/>
</dbReference>
<dbReference type="PANTHER" id="PTHR43633">
    <property type="entry name" value="ALCOHOL DEHYDROGENASE YQHD"/>
    <property type="match status" value="1"/>
</dbReference>
<feature type="domain" description="Fe-containing alcohol dehydrogenase-like C-terminal" evidence="3">
    <location>
        <begin position="188"/>
        <end position="387"/>
    </location>
</feature>
<name>A0A7G9T578_9LACO</name>
<dbReference type="InterPro" id="IPR001670">
    <property type="entry name" value="ADH_Fe/GldA"/>
</dbReference>
<proteinExistence type="predicted"/>
<dbReference type="GO" id="GO:0008106">
    <property type="term" value="F:alcohol dehydrogenase (NADP+) activity"/>
    <property type="evidence" value="ECO:0007669"/>
    <property type="project" value="TreeGrafter"/>
</dbReference>
<gene>
    <name evidence="4" type="ORF">H9L19_07790</name>
</gene>
<dbReference type="InterPro" id="IPR018211">
    <property type="entry name" value="ADH_Fe_CS"/>
</dbReference>
<dbReference type="Gene3D" id="3.40.50.1970">
    <property type="match status" value="1"/>
</dbReference>
<keyword evidence="1" id="KW-0560">Oxidoreductase</keyword>
<dbReference type="FunFam" id="3.40.50.1970:FF:000003">
    <property type="entry name" value="Alcohol dehydrogenase, iron-containing"/>
    <property type="match status" value="1"/>
</dbReference>
<reference evidence="4 5" key="1">
    <citation type="submission" date="2020-08" db="EMBL/GenBank/DDBJ databases">
        <title>Genome sequence of Weissella diestrammenae KACC 16890T.</title>
        <authorList>
            <person name="Hyun D.-W."/>
            <person name="Bae J.-W."/>
        </authorList>
    </citation>
    <scope>NUCLEOTIDE SEQUENCE [LARGE SCALE GENOMIC DNA]</scope>
    <source>
        <strain evidence="4 5">KACC 16890</strain>
    </source>
</reference>
<protein>
    <submittedName>
        <fullName evidence="4">Iron-containing alcohol dehydrogenase</fullName>
    </submittedName>
</protein>
<accession>A0A7G9T578</accession>
<dbReference type="PANTHER" id="PTHR43633:SF1">
    <property type="entry name" value="ALCOHOL DEHYDROGENASE YQHD"/>
    <property type="match status" value="1"/>
</dbReference>
<dbReference type="GO" id="GO:1990002">
    <property type="term" value="F:methylglyoxal reductase (NADPH) (acetol producing) activity"/>
    <property type="evidence" value="ECO:0007669"/>
    <property type="project" value="TreeGrafter"/>
</dbReference>
<dbReference type="Proteomes" id="UP000515800">
    <property type="component" value="Chromosome"/>
</dbReference>
<dbReference type="GO" id="GO:1990362">
    <property type="term" value="F:butanol dehydrogenase (NAD+) activity"/>
    <property type="evidence" value="ECO:0007669"/>
    <property type="project" value="InterPro"/>
</dbReference>
<dbReference type="EMBL" id="CP060724">
    <property type="protein sequence ID" value="QNN75253.1"/>
    <property type="molecule type" value="Genomic_DNA"/>
</dbReference>
<evidence type="ECO:0000259" key="2">
    <source>
        <dbReference type="Pfam" id="PF00465"/>
    </source>
</evidence>
<evidence type="ECO:0000256" key="1">
    <source>
        <dbReference type="ARBA" id="ARBA00023002"/>
    </source>
</evidence>
<dbReference type="Pfam" id="PF25137">
    <property type="entry name" value="ADH_Fe_C"/>
    <property type="match status" value="1"/>
</dbReference>
<dbReference type="PROSITE" id="PS00060">
    <property type="entry name" value="ADH_IRON_2"/>
    <property type="match status" value="1"/>
</dbReference>
<dbReference type="RefSeq" id="WP_187529087.1">
    <property type="nucleotide sequence ID" value="NZ_CP060724.1"/>
</dbReference>
<dbReference type="InterPro" id="IPR044731">
    <property type="entry name" value="BDH-like"/>
</dbReference>
<dbReference type="GO" id="GO:0046872">
    <property type="term" value="F:metal ion binding"/>
    <property type="evidence" value="ECO:0007669"/>
    <property type="project" value="InterPro"/>
</dbReference>
<evidence type="ECO:0000313" key="4">
    <source>
        <dbReference type="EMBL" id="QNN75253.1"/>
    </source>
</evidence>
<dbReference type="InterPro" id="IPR056798">
    <property type="entry name" value="ADH_Fe_C"/>
</dbReference>
<dbReference type="Gene3D" id="1.20.1090.10">
    <property type="entry name" value="Dehydroquinate synthase-like - alpha domain"/>
    <property type="match status" value="1"/>
</dbReference>
<evidence type="ECO:0000259" key="3">
    <source>
        <dbReference type="Pfam" id="PF25137"/>
    </source>
</evidence>
<evidence type="ECO:0000313" key="5">
    <source>
        <dbReference type="Proteomes" id="UP000515800"/>
    </source>
</evidence>
<dbReference type="AlphaFoldDB" id="A0A7G9T578"/>
<keyword evidence="5" id="KW-1185">Reference proteome</keyword>
<organism evidence="4 5">
    <name type="scientific">Weissella diestrammenae</name>
    <dbReference type="NCBI Taxonomy" id="1162633"/>
    <lineage>
        <taxon>Bacteria</taxon>
        <taxon>Bacillati</taxon>
        <taxon>Bacillota</taxon>
        <taxon>Bacilli</taxon>
        <taxon>Lactobacillales</taxon>
        <taxon>Lactobacillaceae</taxon>
        <taxon>Weissella</taxon>
    </lineage>
</organism>
<dbReference type="GO" id="GO:0005829">
    <property type="term" value="C:cytosol"/>
    <property type="evidence" value="ECO:0007669"/>
    <property type="project" value="TreeGrafter"/>
</dbReference>
<dbReference type="Pfam" id="PF00465">
    <property type="entry name" value="Fe-ADH"/>
    <property type="match status" value="1"/>
</dbReference>
<feature type="domain" description="Alcohol dehydrogenase iron-type/glycerol dehydrogenase GldA" evidence="2">
    <location>
        <begin position="10"/>
        <end position="177"/>
    </location>
</feature>